<keyword evidence="2" id="KW-1185">Reference proteome</keyword>
<reference evidence="2" key="1">
    <citation type="submission" date="2014-04" db="EMBL/GenBank/DDBJ databases">
        <title>Evolutionary Origins and Diversification of the Mycorrhizal Mutualists.</title>
        <authorList>
            <consortium name="DOE Joint Genome Institute"/>
            <consortium name="Mycorrhizal Genomics Consortium"/>
            <person name="Kohler A."/>
            <person name="Kuo A."/>
            <person name="Nagy L.G."/>
            <person name="Floudas D."/>
            <person name="Copeland A."/>
            <person name="Barry K.W."/>
            <person name="Cichocki N."/>
            <person name="Veneault-Fourrey C."/>
            <person name="LaButti K."/>
            <person name="Lindquist E.A."/>
            <person name="Lipzen A."/>
            <person name="Lundell T."/>
            <person name="Morin E."/>
            <person name="Murat C."/>
            <person name="Riley R."/>
            <person name="Ohm R."/>
            <person name="Sun H."/>
            <person name="Tunlid A."/>
            <person name="Henrissat B."/>
            <person name="Grigoriev I.V."/>
            <person name="Hibbett D.S."/>
            <person name="Martin F."/>
        </authorList>
    </citation>
    <scope>NUCLEOTIDE SEQUENCE [LARGE SCALE GENOMIC DNA]</scope>
    <source>
        <strain evidence="2">FD-334 SS-4</strain>
    </source>
</reference>
<organism evidence="1 2">
    <name type="scientific">Hypholoma sublateritium (strain FD-334 SS-4)</name>
    <dbReference type="NCBI Taxonomy" id="945553"/>
    <lineage>
        <taxon>Eukaryota</taxon>
        <taxon>Fungi</taxon>
        <taxon>Dikarya</taxon>
        <taxon>Basidiomycota</taxon>
        <taxon>Agaricomycotina</taxon>
        <taxon>Agaricomycetes</taxon>
        <taxon>Agaricomycetidae</taxon>
        <taxon>Agaricales</taxon>
        <taxon>Agaricineae</taxon>
        <taxon>Strophariaceae</taxon>
        <taxon>Hypholoma</taxon>
    </lineage>
</organism>
<dbReference type="EMBL" id="KN817726">
    <property type="protein sequence ID" value="KJA13617.1"/>
    <property type="molecule type" value="Genomic_DNA"/>
</dbReference>
<dbReference type="AlphaFoldDB" id="A0A0D2KGI5"/>
<gene>
    <name evidence="1" type="ORF">HYPSUDRAFT_209377</name>
</gene>
<proteinExistence type="predicted"/>
<accession>A0A0D2KGI5</accession>
<evidence type="ECO:0000313" key="1">
    <source>
        <dbReference type="EMBL" id="KJA13617.1"/>
    </source>
</evidence>
<dbReference type="Proteomes" id="UP000054270">
    <property type="component" value="Unassembled WGS sequence"/>
</dbReference>
<protein>
    <submittedName>
        <fullName evidence="1">Uncharacterized protein</fullName>
    </submittedName>
</protein>
<evidence type="ECO:0000313" key="2">
    <source>
        <dbReference type="Proteomes" id="UP000054270"/>
    </source>
</evidence>
<name>A0A0D2KGI5_HYPSF</name>
<sequence>MLEQFSTLFFYLKMYYIQNHFCYHTAAESEAFDCNKLECIADETMRVHMRLKIAGLVFEHQQRLREYLEVDETEELVLYKIVVSADLHCTDNDPTLHWTVRLYNALDVQVATMHVYEDDDRDLTIEAKVSYREFLYEDDQSGRKMCCFWFTVISGDSHLSVDKKRLQMRNVRAGIEAGHQRFGLLNGISNAVVTGFDTVINPEIKPPTMLAESAATKAVIHTRRLTALRNAAGFLLLTTLVNLSDSCVDIATRGNRLRLTARAAGA</sequence>